<evidence type="ECO:0000313" key="2">
    <source>
        <dbReference type="Proteomes" id="UP000268857"/>
    </source>
</evidence>
<sequence>MHQPTKEELLQAMKLMVGSRNWAGYLHFRRLLKLHYPIGFNGELRQMFCSLSDEDKLAYRNYFNDPPESMDKQQKKLKKKAKAAELQERQAGIYRPKLITSPKNHSN</sequence>
<dbReference type="AlphaFoldDB" id="A0A3S1ANS3"/>
<accession>A0A3S1ANS3</accession>
<dbReference type="EMBL" id="RSCJ01000002">
    <property type="protein sequence ID" value="RUR86050.1"/>
    <property type="molecule type" value="Genomic_DNA"/>
</dbReference>
<dbReference type="Proteomes" id="UP000268857">
    <property type="component" value="Unassembled WGS sequence"/>
</dbReference>
<name>A0A3S1ANS3_CHLFR</name>
<keyword evidence="2" id="KW-1185">Reference proteome</keyword>
<reference evidence="1 2" key="1">
    <citation type="journal article" date="2019" name="Genome Biol. Evol.">
        <title>Day and night: Metabolic profiles and evolutionary relationships of six axenic non-marine cyanobacteria.</title>
        <authorList>
            <person name="Will S.E."/>
            <person name="Henke P."/>
            <person name="Boedeker C."/>
            <person name="Huang S."/>
            <person name="Brinkmann H."/>
            <person name="Rohde M."/>
            <person name="Jarek M."/>
            <person name="Friedl T."/>
            <person name="Seufert S."/>
            <person name="Schumacher M."/>
            <person name="Overmann J."/>
            <person name="Neumann-Schaal M."/>
            <person name="Petersen J."/>
        </authorList>
    </citation>
    <scope>NUCLEOTIDE SEQUENCE [LARGE SCALE GENOMIC DNA]</scope>
    <source>
        <strain evidence="1 2">PCC 6912</strain>
    </source>
</reference>
<dbReference type="OrthoDB" id="513659at2"/>
<organism evidence="1 2">
    <name type="scientific">Chlorogloeopsis fritschii PCC 6912</name>
    <dbReference type="NCBI Taxonomy" id="211165"/>
    <lineage>
        <taxon>Bacteria</taxon>
        <taxon>Bacillati</taxon>
        <taxon>Cyanobacteriota</taxon>
        <taxon>Cyanophyceae</taxon>
        <taxon>Nostocales</taxon>
        <taxon>Chlorogloeopsidaceae</taxon>
        <taxon>Chlorogloeopsis</taxon>
    </lineage>
</organism>
<proteinExistence type="predicted"/>
<protein>
    <submittedName>
        <fullName evidence="1">Uncharacterized protein</fullName>
    </submittedName>
</protein>
<gene>
    <name evidence="1" type="ORF">PCC6912_08750</name>
</gene>
<evidence type="ECO:0000313" key="1">
    <source>
        <dbReference type="EMBL" id="RUR86050.1"/>
    </source>
</evidence>
<comment type="caution">
    <text evidence="1">The sequence shown here is derived from an EMBL/GenBank/DDBJ whole genome shotgun (WGS) entry which is preliminary data.</text>
</comment>
<dbReference type="RefSeq" id="WP_016873980.1">
    <property type="nucleotide sequence ID" value="NZ_AJLN01000049.1"/>
</dbReference>